<reference evidence="2" key="1">
    <citation type="submission" date="2022-01" db="EMBL/GenBank/DDBJ databases">
        <title>Antribacter sp. nov., isolated from Guizhou of China.</title>
        <authorList>
            <person name="Chengliang C."/>
            <person name="Ya Z."/>
        </authorList>
    </citation>
    <scope>NUCLEOTIDE SEQUENCE</scope>
    <source>
        <strain evidence="2">KLBMP 9083</strain>
    </source>
</reference>
<comment type="caution">
    <text evidence="2">The sequence shown here is derived from an EMBL/GenBank/DDBJ whole genome shotgun (WGS) entry which is preliminary data.</text>
</comment>
<gene>
    <name evidence="2" type="ORF">L1785_01505</name>
</gene>
<dbReference type="AlphaFoldDB" id="A0AA41QCJ6"/>
<keyword evidence="3" id="KW-1185">Reference proteome</keyword>
<dbReference type="InterPro" id="IPR006311">
    <property type="entry name" value="TAT_signal"/>
</dbReference>
<dbReference type="EMBL" id="JAKGSG010000006">
    <property type="protein sequence ID" value="MCF4119649.1"/>
    <property type="molecule type" value="Genomic_DNA"/>
</dbReference>
<protein>
    <recommendedName>
        <fullName evidence="4">Ig-like domain-containing protein</fullName>
    </recommendedName>
</protein>
<evidence type="ECO:0008006" key="4">
    <source>
        <dbReference type="Google" id="ProtNLM"/>
    </source>
</evidence>
<sequence length="259" mass="26304">MTRRLTGRSVLRLAAALVGACGLVAVAGATATAGTSAARGDGTARYEVEPVPGVPVAGSPDGVWQAWAAADRQKAASTDWAAAAAARGCVLTGVEIVDEVDVAYNRAMGAPADLVTTRVDTTEDCSGSPAMAPATKPEAQRATTADGISVLSLPSGTQCATTTGPGTICIYKGSGLITTSWEYRGSGSVTGFLRIYQISTSSSGCPTGGIWHTGPSSTWSSGQTRSTSKTQTQNGGYSAHIWKQVTIGHSDWGSTCAVL</sequence>
<dbReference type="Proteomes" id="UP001165405">
    <property type="component" value="Unassembled WGS sequence"/>
</dbReference>
<accession>A0AA41QCJ6</accession>
<feature type="signal peptide" evidence="1">
    <location>
        <begin position="1"/>
        <end position="27"/>
    </location>
</feature>
<organism evidence="2 3">
    <name type="scientific">Antribacter soli</name>
    <dbReference type="NCBI Taxonomy" id="2910976"/>
    <lineage>
        <taxon>Bacteria</taxon>
        <taxon>Bacillati</taxon>
        <taxon>Actinomycetota</taxon>
        <taxon>Actinomycetes</taxon>
        <taxon>Micrococcales</taxon>
        <taxon>Promicromonosporaceae</taxon>
        <taxon>Antribacter</taxon>
    </lineage>
</organism>
<feature type="chain" id="PRO_5041332218" description="Ig-like domain-containing protein" evidence="1">
    <location>
        <begin position="28"/>
        <end position="259"/>
    </location>
</feature>
<proteinExistence type="predicted"/>
<evidence type="ECO:0000313" key="2">
    <source>
        <dbReference type="EMBL" id="MCF4119649.1"/>
    </source>
</evidence>
<name>A0AA41QCJ6_9MICO</name>
<evidence type="ECO:0000313" key="3">
    <source>
        <dbReference type="Proteomes" id="UP001165405"/>
    </source>
</evidence>
<keyword evidence="1" id="KW-0732">Signal</keyword>
<evidence type="ECO:0000256" key="1">
    <source>
        <dbReference type="SAM" id="SignalP"/>
    </source>
</evidence>
<dbReference type="PROSITE" id="PS51318">
    <property type="entry name" value="TAT"/>
    <property type="match status" value="1"/>
</dbReference>
<dbReference type="RefSeq" id="WP_236087360.1">
    <property type="nucleotide sequence ID" value="NZ_JAKGSG010000006.1"/>
</dbReference>